<dbReference type="PROSITE" id="PS51183">
    <property type="entry name" value="JMJN"/>
    <property type="match status" value="1"/>
</dbReference>
<protein>
    <recommendedName>
        <fullName evidence="6">[Histone H3]-trimethyl-L-lysine(9) demethylase</fullName>
    </recommendedName>
</protein>
<dbReference type="SUPFAM" id="SSF51197">
    <property type="entry name" value="Clavaminate synthase-like"/>
    <property type="match status" value="1"/>
</dbReference>
<dbReference type="Pfam" id="PF11735">
    <property type="entry name" value="CAP59_mtransfer"/>
    <property type="match status" value="1"/>
</dbReference>
<comment type="caution">
    <text evidence="4">The sequence shown here is derived from an EMBL/GenBank/DDBJ whole genome shotgun (WGS) entry which is preliminary data.</text>
</comment>
<dbReference type="GO" id="GO:0032454">
    <property type="term" value="F:histone H3K9 demethylase activity"/>
    <property type="evidence" value="ECO:0007669"/>
    <property type="project" value="TreeGrafter"/>
</dbReference>
<dbReference type="SMART" id="SM00545">
    <property type="entry name" value="JmjN"/>
    <property type="match status" value="1"/>
</dbReference>
<sequence>MDEFQDFEGYMNKIECWGNKSGIVKVIPPKEWTDSLPPVNPQLANVKLKNPIEQQMMGHAGLFRQQNIEKRKIMSVREWAELCSKEEFRGPGVDDIGLHARATNGTAKVKTRRGRKKTRDSETAEPEMTPDVMVKEEDEEHVGLSITRVVGEEAEVKSLASPPESARASTTPTVPEVEVSILPLSTDDPASIDINHRSSIPPPVDSCTPQSPALDDPKEPEAEEQKHKPKGRRNVHTKEAREAALAQRAMKDEAFLEDFDPHSDWLPSNTSQFDYTPELCKELERRYWRNCGLGKPAWYGADMQGSLFTDATTSWNVAHLPSALSRLLPASDQGLPGVNTPYLYFGMWRATFAWHVEDMDLFSINYIHFGAPKFWYAIPQARAGSLEQTMKGYFPKDTSQCPQFLRHKSYLASPKVLSQSSCRPNHLVQQAGEFVITFPRGYHAGFNLGFNCAESVNFALNSWLDLGRVAKACQCVDFSVRIDVDQLLYDRAIERIKADEEATKVAKAKPSLYKVIQEIEKEVLLIDPGQPAEASGANAPPVGAPESENPMHIEHDPGSEIAIPQVLKLIRKFEVQLLCPQHNPVITEAKKTAKQDRIRSELLALPPMTRIKLRVSAGVFEVSLLRVIEETKSVEVLWDRGLKREFKWGSVVFGSTESVVGHKPMMPAPEPDRSLATTPASQPSRLSFPPLGTSGSLEEIQKHGVLDLVTRGEKALDARKHKFLQVRMGRDEREDLFTGAVRDGILDYWERFQKPFIEGHETSYMDAQSVLTSIEQLLTLNGWVAAKCPTLTRPFGQNKDEDAYDDLANQGHLYYIGMVIHSADHFLTDQLAVIVQLARRLGTSNLFVSMLDYDSSDSTETLTDLCEAVLTLLGVPYRIRRVPSMTVDPSAAYYPLEEAHTRNLALEPLHELLVKRDIKFHRVIWLKGFTCPNDILESIRISMVNDAAMVCGMDWAEHNGFFIFSDRWRTRDINGDQFRQSVSSSLSSSSLNTVPPRDTVGAQRYAKHLPFQVFCCESGTHVVDPEQSYYAGITYRAGPDFYNATQPDDPPIRLPDDKCLDSTQAWFCRDLWVWKAKDGMKDVEQDLEVIETTTKLKRTVDPIEPVADEHVLQRRQVVPEREDADANAGSDYDASDLPQNDPPPVSEQRLTAPNAVFLPVRIMVNPRCVTTYAGVSHAQLALDLFGPPDRENREDELKDQDVLQDWEGAPDSFVCQEQQTTGGRRASKNQRRLGFSIHQELEEALSQ</sequence>
<feature type="compositionally biased region" description="Basic residues" evidence="1">
    <location>
        <begin position="109"/>
        <end position="118"/>
    </location>
</feature>
<feature type="region of interest" description="Disordered" evidence="1">
    <location>
        <begin position="1113"/>
        <end position="1150"/>
    </location>
</feature>
<dbReference type="PROSITE" id="PS51184">
    <property type="entry name" value="JMJC"/>
    <property type="match status" value="1"/>
</dbReference>
<evidence type="ECO:0000259" key="2">
    <source>
        <dbReference type="PROSITE" id="PS51183"/>
    </source>
</evidence>
<dbReference type="Gene3D" id="2.60.120.650">
    <property type="entry name" value="Cupin"/>
    <property type="match status" value="2"/>
</dbReference>
<dbReference type="PANTHER" id="PTHR10694:SF7">
    <property type="entry name" value="[HISTONE H3]-TRIMETHYL-L-LYSINE(9) DEMETHYLASE"/>
    <property type="match status" value="1"/>
</dbReference>
<dbReference type="SMART" id="SM00558">
    <property type="entry name" value="JmjC"/>
    <property type="match status" value="1"/>
</dbReference>
<feature type="compositionally biased region" description="Basic and acidic residues" evidence="1">
    <location>
        <begin position="215"/>
        <end position="226"/>
    </location>
</feature>
<feature type="region of interest" description="Disordered" evidence="1">
    <location>
        <begin position="154"/>
        <end position="238"/>
    </location>
</feature>
<dbReference type="Pfam" id="PF02373">
    <property type="entry name" value="JmjC"/>
    <property type="match status" value="1"/>
</dbReference>
<dbReference type="InterPro" id="IPR003349">
    <property type="entry name" value="JmjN"/>
</dbReference>
<proteinExistence type="predicted"/>
<dbReference type="AlphaFoldDB" id="A0A4S4KCZ3"/>
<dbReference type="GO" id="GO:0051864">
    <property type="term" value="F:histone H3K36 demethylase activity"/>
    <property type="evidence" value="ECO:0007669"/>
    <property type="project" value="TreeGrafter"/>
</dbReference>
<keyword evidence="5" id="KW-1185">Reference proteome</keyword>
<evidence type="ECO:0000313" key="5">
    <source>
        <dbReference type="Proteomes" id="UP000309038"/>
    </source>
</evidence>
<reference evidence="4 5" key="1">
    <citation type="submission" date="2019-02" db="EMBL/GenBank/DDBJ databases">
        <title>Genome sequencing of the rare red list fungi Phlebia centrifuga.</title>
        <authorList>
            <person name="Buettner E."/>
            <person name="Kellner H."/>
        </authorList>
    </citation>
    <scope>NUCLEOTIDE SEQUENCE [LARGE SCALE GENOMIC DNA]</scope>
    <source>
        <strain evidence="4 5">DSM 108282</strain>
    </source>
</reference>
<dbReference type="PANTHER" id="PTHR10694">
    <property type="entry name" value="LYSINE-SPECIFIC DEMETHYLASE"/>
    <property type="match status" value="1"/>
</dbReference>
<dbReference type="Pfam" id="PF02375">
    <property type="entry name" value="JmjN"/>
    <property type="match status" value="1"/>
</dbReference>
<evidence type="ECO:0000313" key="4">
    <source>
        <dbReference type="EMBL" id="THG95944.1"/>
    </source>
</evidence>
<dbReference type="Proteomes" id="UP000309038">
    <property type="component" value="Unassembled WGS sequence"/>
</dbReference>
<name>A0A4S4KCZ3_9APHY</name>
<dbReference type="EMBL" id="SGPJ01000276">
    <property type="protein sequence ID" value="THG95944.1"/>
    <property type="molecule type" value="Genomic_DNA"/>
</dbReference>
<feature type="domain" description="JmjC" evidence="3">
    <location>
        <begin position="309"/>
        <end position="475"/>
    </location>
</feature>
<dbReference type="GO" id="GO:0000785">
    <property type="term" value="C:chromatin"/>
    <property type="evidence" value="ECO:0007669"/>
    <property type="project" value="TreeGrafter"/>
</dbReference>
<dbReference type="GO" id="GO:0010468">
    <property type="term" value="P:regulation of gene expression"/>
    <property type="evidence" value="ECO:0007669"/>
    <property type="project" value="TreeGrafter"/>
</dbReference>
<evidence type="ECO:0008006" key="6">
    <source>
        <dbReference type="Google" id="ProtNLM"/>
    </source>
</evidence>
<feature type="region of interest" description="Disordered" evidence="1">
    <location>
        <begin position="105"/>
        <end position="140"/>
    </location>
</feature>
<feature type="domain" description="JmjN" evidence="2">
    <location>
        <begin position="1"/>
        <end position="35"/>
    </location>
</feature>
<feature type="compositionally biased region" description="Polar residues" evidence="1">
    <location>
        <begin position="675"/>
        <end position="685"/>
    </location>
</feature>
<evidence type="ECO:0000256" key="1">
    <source>
        <dbReference type="SAM" id="MobiDB-lite"/>
    </source>
</evidence>
<accession>A0A4S4KCZ3</accession>
<evidence type="ECO:0000259" key="3">
    <source>
        <dbReference type="PROSITE" id="PS51184"/>
    </source>
</evidence>
<dbReference type="InterPro" id="IPR021047">
    <property type="entry name" value="Mannosyltransferase_CMT1"/>
</dbReference>
<gene>
    <name evidence="4" type="ORF">EW026_g5798</name>
</gene>
<organism evidence="4 5">
    <name type="scientific">Hermanssonia centrifuga</name>
    <dbReference type="NCBI Taxonomy" id="98765"/>
    <lineage>
        <taxon>Eukaryota</taxon>
        <taxon>Fungi</taxon>
        <taxon>Dikarya</taxon>
        <taxon>Basidiomycota</taxon>
        <taxon>Agaricomycotina</taxon>
        <taxon>Agaricomycetes</taxon>
        <taxon>Polyporales</taxon>
        <taxon>Meruliaceae</taxon>
        <taxon>Hermanssonia</taxon>
    </lineage>
</organism>
<dbReference type="InterPro" id="IPR003347">
    <property type="entry name" value="JmjC_dom"/>
</dbReference>
<feature type="region of interest" description="Disordered" evidence="1">
    <location>
        <begin position="662"/>
        <end position="685"/>
    </location>
</feature>
<dbReference type="GO" id="GO:0005634">
    <property type="term" value="C:nucleus"/>
    <property type="evidence" value="ECO:0007669"/>
    <property type="project" value="TreeGrafter"/>
</dbReference>